<dbReference type="SUPFAM" id="SSF51695">
    <property type="entry name" value="PLC-like phosphodiesterases"/>
    <property type="match status" value="1"/>
</dbReference>
<gene>
    <name evidence="2" type="ORF">ACFSM5_02320</name>
</gene>
<keyword evidence="3" id="KW-1185">Reference proteome</keyword>
<dbReference type="Proteomes" id="UP001597295">
    <property type="component" value="Unassembled WGS sequence"/>
</dbReference>
<sequence>MTQLTIPKIVGHRGARGLAPENTLPGILAAATHGVTYFEVDAKLTSDGEVIIMHDATLERTTTGTGEVAKTSFADIRKVDAGKPFPEQGVVQIPTLVELLDLLIEKNWGINIEIKPCKGRERETAAAVCAIVEKHWPKDREPPLLSSFSMESLDEAKKVAPHLPRGYLCEEFTPGWQQVVAGLECATLNLNTNKLGPADLEAAKATGLPILVWTVNDPARASELLAAGVTAVITDRPDIVRA</sequence>
<reference evidence="3" key="1">
    <citation type="journal article" date="2019" name="Int. J. Syst. Evol. Microbiol.">
        <title>The Global Catalogue of Microorganisms (GCM) 10K type strain sequencing project: providing services to taxonomists for standard genome sequencing and annotation.</title>
        <authorList>
            <consortium name="The Broad Institute Genomics Platform"/>
            <consortium name="The Broad Institute Genome Sequencing Center for Infectious Disease"/>
            <person name="Wu L."/>
            <person name="Ma J."/>
        </authorList>
    </citation>
    <scope>NUCLEOTIDE SEQUENCE [LARGE SCALE GENOMIC DNA]</scope>
    <source>
        <strain evidence="3">CGMCC 1.19062</strain>
    </source>
</reference>
<evidence type="ECO:0000259" key="1">
    <source>
        <dbReference type="PROSITE" id="PS51704"/>
    </source>
</evidence>
<dbReference type="EMBL" id="JBHUIP010000003">
    <property type="protein sequence ID" value="MFD2261705.1"/>
    <property type="molecule type" value="Genomic_DNA"/>
</dbReference>
<evidence type="ECO:0000313" key="3">
    <source>
        <dbReference type="Proteomes" id="UP001597295"/>
    </source>
</evidence>
<dbReference type="PANTHER" id="PTHR46211">
    <property type="entry name" value="GLYCEROPHOSPHORYL DIESTER PHOSPHODIESTERASE"/>
    <property type="match status" value="1"/>
</dbReference>
<organism evidence="2 3">
    <name type="scientific">Lacibacterium aquatile</name>
    <dbReference type="NCBI Taxonomy" id="1168082"/>
    <lineage>
        <taxon>Bacteria</taxon>
        <taxon>Pseudomonadati</taxon>
        <taxon>Pseudomonadota</taxon>
        <taxon>Alphaproteobacteria</taxon>
        <taxon>Rhodospirillales</taxon>
        <taxon>Rhodospirillaceae</taxon>
    </lineage>
</organism>
<dbReference type="PANTHER" id="PTHR46211:SF1">
    <property type="entry name" value="GLYCEROPHOSPHODIESTER PHOSPHODIESTERASE, CYTOPLASMIC"/>
    <property type="match status" value="1"/>
</dbReference>
<comment type="caution">
    <text evidence="2">The sequence shown here is derived from an EMBL/GenBank/DDBJ whole genome shotgun (WGS) entry which is preliminary data.</text>
</comment>
<dbReference type="InterPro" id="IPR030395">
    <property type="entry name" value="GP_PDE_dom"/>
</dbReference>
<evidence type="ECO:0000313" key="2">
    <source>
        <dbReference type="EMBL" id="MFD2261705.1"/>
    </source>
</evidence>
<protein>
    <submittedName>
        <fullName evidence="2">Glycerophosphodiester phosphodiesterase family protein</fullName>
    </submittedName>
</protein>
<dbReference type="Pfam" id="PF03009">
    <property type="entry name" value="GDPD"/>
    <property type="match status" value="1"/>
</dbReference>
<feature type="domain" description="GP-PDE" evidence="1">
    <location>
        <begin position="7"/>
        <end position="242"/>
    </location>
</feature>
<proteinExistence type="predicted"/>
<name>A0ABW5DMF5_9PROT</name>
<dbReference type="RefSeq" id="WP_379874621.1">
    <property type="nucleotide sequence ID" value="NZ_JBHUIP010000003.1"/>
</dbReference>
<dbReference type="Gene3D" id="3.20.20.190">
    <property type="entry name" value="Phosphatidylinositol (PI) phosphodiesterase"/>
    <property type="match status" value="1"/>
</dbReference>
<dbReference type="PROSITE" id="PS51704">
    <property type="entry name" value="GP_PDE"/>
    <property type="match status" value="1"/>
</dbReference>
<accession>A0ABW5DMF5</accession>
<dbReference type="InterPro" id="IPR017946">
    <property type="entry name" value="PLC-like_Pdiesterase_TIM-brl"/>
</dbReference>